<dbReference type="InterPro" id="IPR015797">
    <property type="entry name" value="NUDIX_hydrolase-like_dom_sf"/>
</dbReference>
<keyword evidence="5 23" id="KW-0378">Hydrolase</keyword>
<dbReference type="PRINTS" id="PR01403">
    <property type="entry name" value="8OXTPHPHTASE"/>
</dbReference>
<comment type="catalytic activity">
    <reaction evidence="9">
        <text>8-oxo-dGTP + H2O = 8-oxo-dGMP + diphosphate + H(+)</text>
        <dbReference type="Rhea" id="RHEA:31575"/>
        <dbReference type="ChEBI" id="CHEBI:15377"/>
        <dbReference type="ChEBI" id="CHEBI:15378"/>
        <dbReference type="ChEBI" id="CHEBI:33019"/>
        <dbReference type="ChEBI" id="CHEBI:63224"/>
        <dbReference type="ChEBI" id="CHEBI:77896"/>
    </reaction>
    <physiologicalReaction direction="left-to-right" evidence="9">
        <dbReference type="Rhea" id="RHEA:31576"/>
    </physiologicalReaction>
</comment>
<dbReference type="GeneID" id="42365271"/>
<reference evidence="24" key="1">
    <citation type="submission" date="2019-05" db="EMBL/GenBank/DDBJ databases">
        <title>Candidatus Nanohalobium constans, a novel model system to study the DPANN nano-sized archaea: genomic and physiological characterization of a nanoarchaeon co-cultured with its chitinotrophic host.</title>
        <authorList>
            <person name="La Cono V."/>
            <person name="Arcadi E."/>
            <person name="Crisafi F."/>
            <person name="Denaro R."/>
            <person name="La Spada G."/>
            <person name="Messina E."/>
            <person name="Smedile F."/>
            <person name="Toshchakov S.V."/>
            <person name="Shevchenko M.A."/>
            <person name="Golyshin P.N."/>
            <person name="Golyshina O.V."/>
            <person name="Ferrer M."/>
            <person name="Rohde M."/>
            <person name="Mushegian A."/>
            <person name="Sorokin D.Y."/>
            <person name="Giuliano L."/>
            <person name="Yakimov M.M."/>
        </authorList>
    </citation>
    <scope>NUCLEOTIDE SEQUENCE [LARGE SCALE GENOMIC DNA]</scope>
    <source>
        <strain evidence="24">LC1Nh</strain>
    </source>
</reference>
<evidence type="ECO:0000256" key="13">
    <source>
        <dbReference type="ARBA" id="ARBA00029673"/>
    </source>
</evidence>
<dbReference type="GO" id="GO:0008828">
    <property type="term" value="F:dATP diphosphatase activity"/>
    <property type="evidence" value="ECO:0007669"/>
    <property type="project" value="UniProtKB-EC"/>
</dbReference>
<evidence type="ECO:0000256" key="4">
    <source>
        <dbReference type="ARBA" id="ARBA00022723"/>
    </source>
</evidence>
<accession>A0A5Q0UIJ8</accession>
<evidence type="ECO:0000256" key="17">
    <source>
        <dbReference type="ARBA" id="ARBA00032071"/>
    </source>
</evidence>
<dbReference type="RefSeq" id="WP_153550505.1">
    <property type="nucleotide sequence ID" value="NZ_CP040089.1"/>
</dbReference>
<dbReference type="Pfam" id="PF00293">
    <property type="entry name" value="NUDIX"/>
    <property type="match status" value="1"/>
</dbReference>
<comment type="catalytic activity">
    <reaction evidence="8">
        <text>2-oxo-dATP + H2O = 2-oxo-dAMP + diphosphate + H(+)</text>
        <dbReference type="Rhea" id="RHEA:31583"/>
        <dbReference type="ChEBI" id="CHEBI:15377"/>
        <dbReference type="ChEBI" id="CHEBI:15378"/>
        <dbReference type="ChEBI" id="CHEBI:33019"/>
        <dbReference type="ChEBI" id="CHEBI:63212"/>
        <dbReference type="ChEBI" id="CHEBI:77897"/>
        <dbReference type="EC" id="3.6.1.56"/>
    </reaction>
    <physiologicalReaction direction="left-to-right" evidence="8">
        <dbReference type="Rhea" id="RHEA:31584"/>
    </physiologicalReaction>
</comment>
<dbReference type="EC" id="3.6.1.56" evidence="11"/>
<evidence type="ECO:0000256" key="21">
    <source>
        <dbReference type="ARBA" id="ARBA00053094"/>
    </source>
</evidence>
<comment type="subunit">
    <text evidence="3">Monomer.</text>
</comment>
<comment type="catalytic activity">
    <reaction evidence="10">
        <text>2-oxo-ATP + H2O = 2-oxo-AMP + diphosphate + H(+)</text>
        <dbReference type="Rhea" id="RHEA:67392"/>
        <dbReference type="ChEBI" id="CHEBI:15377"/>
        <dbReference type="ChEBI" id="CHEBI:15378"/>
        <dbReference type="ChEBI" id="CHEBI:33019"/>
        <dbReference type="ChEBI" id="CHEBI:71395"/>
        <dbReference type="ChEBI" id="CHEBI:172878"/>
    </reaction>
    <physiologicalReaction direction="left-to-right" evidence="10">
        <dbReference type="Rhea" id="RHEA:67393"/>
    </physiologicalReaction>
</comment>
<dbReference type="KEGG" id="ncon:LC1Nh_0882"/>
<evidence type="ECO:0000256" key="11">
    <source>
        <dbReference type="ARBA" id="ARBA00026103"/>
    </source>
</evidence>
<dbReference type="GO" id="GO:0008413">
    <property type="term" value="F:8-oxo-7,8-dihydroguanosine triphosphate pyrophosphatase activity"/>
    <property type="evidence" value="ECO:0007669"/>
    <property type="project" value="InterPro"/>
</dbReference>
<evidence type="ECO:0000256" key="9">
    <source>
        <dbReference type="ARBA" id="ARBA00024486"/>
    </source>
</evidence>
<dbReference type="GO" id="GO:0005737">
    <property type="term" value="C:cytoplasm"/>
    <property type="evidence" value="ECO:0007669"/>
    <property type="project" value="TreeGrafter"/>
</dbReference>
<dbReference type="GO" id="GO:0106433">
    <property type="term" value="F:O6-methyl-dGTP hydrolase activity"/>
    <property type="evidence" value="ECO:0007669"/>
    <property type="project" value="RHEA"/>
</dbReference>
<keyword evidence="6" id="KW-0460">Magnesium</keyword>
<dbReference type="PROSITE" id="PS51462">
    <property type="entry name" value="NUDIX"/>
    <property type="match status" value="1"/>
</dbReference>
<evidence type="ECO:0000256" key="18">
    <source>
        <dbReference type="ARBA" id="ARBA00048002"/>
    </source>
</evidence>
<dbReference type="GO" id="GO:0106377">
    <property type="term" value="F:2-hydroxy-ATP hydrolase activity"/>
    <property type="evidence" value="ECO:0007669"/>
    <property type="project" value="RHEA"/>
</dbReference>
<dbReference type="InterPro" id="IPR000086">
    <property type="entry name" value="NUDIX_hydrolase_dom"/>
</dbReference>
<dbReference type="InterPro" id="IPR003563">
    <property type="entry name" value="8ODP"/>
</dbReference>
<evidence type="ECO:0000256" key="5">
    <source>
        <dbReference type="ARBA" id="ARBA00022801"/>
    </source>
</evidence>
<evidence type="ECO:0000313" key="23">
    <source>
        <dbReference type="EMBL" id="QGA80765.1"/>
    </source>
</evidence>
<comment type="cofactor">
    <cofactor evidence="1">
        <name>Mg(2+)</name>
        <dbReference type="ChEBI" id="CHEBI:18420"/>
    </cofactor>
</comment>
<evidence type="ECO:0000256" key="14">
    <source>
        <dbReference type="ARBA" id="ARBA00030634"/>
    </source>
</evidence>
<comment type="similarity">
    <text evidence="2">Belongs to the Nudix hydrolase family.</text>
</comment>
<protein>
    <recommendedName>
        <fullName evidence="12">Oxidized purine nucleoside triphosphate hydrolase</fullName>
        <ecNumber evidence="11">3.6.1.56</ecNumber>
    </recommendedName>
    <alternativeName>
        <fullName evidence="16">2-hydroxy-dATP diphosphatase</fullName>
    </alternativeName>
    <alternativeName>
        <fullName evidence="15">7,8-dihydro-8-oxoguanine triphosphatase</fullName>
    </alternativeName>
    <alternativeName>
        <fullName evidence="14">8-oxo-dGTPase</fullName>
    </alternativeName>
    <alternativeName>
        <fullName evidence="17">Methylated purine nucleoside triphosphate hydrolase</fullName>
    </alternativeName>
    <alternativeName>
        <fullName evidence="13">Nucleoside diphosphate-linked moiety X motif 1</fullName>
    </alternativeName>
</protein>
<evidence type="ECO:0000256" key="20">
    <source>
        <dbReference type="ARBA" id="ARBA00049032"/>
    </source>
</evidence>
<dbReference type="SUPFAM" id="SSF55811">
    <property type="entry name" value="Nudix"/>
    <property type="match status" value="1"/>
</dbReference>
<dbReference type="EMBL" id="CP040089">
    <property type="protein sequence ID" value="QGA80765.1"/>
    <property type="molecule type" value="Genomic_DNA"/>
</dbReference>
<evidence type="ECO:0000256" key="19">
    <source>
        <dbReference type="ARBA" id="ARBA00048894"/>
    </source>
</evidence>
<evidence type="ECO:0000256" key="6">
    <source>
        <dbReference type="ARBA" id="ARBA00022842"/>
    </source>
</evidence>
<evidence type="ECO:0000256" key="12">
    <source>
        <dbReference type="ARBA" id="ARBA00026218"/>
    </source>
</evidence>
<dbReference type="GO" id="GO:0035539">
    <property type="term" value="F:8-oxo-7,8-dihydrodeoxyguanosine triphosphate pyrophosphatase activity"/>
    <property type="evidence" value="ECO:0007669"/>
    <property type="project" value="RHEA"/>
</dbReference>
<comment type="catalytic activity">
    <reaction evidence="19">
        <text>O(6)-methyl-dGTP + H2O = O(6)-methyl-dGMP + diphosphate + H(+)</text>
        <dbReference type="Rhea" id="RHEA:67600"/>
        <dbReference type="ChEBI" id="CHEBI:15377"/>
        <dbReference type="ChEBI" id="CHEBI:15378"/>
        <dbReference type="ChEBI" id="CHEBI:33019"/>
        <dbReference type="ChEBI" id="CHEBI:169974"/>
        <dbReference type="ChEBI" id="CHEBI:169975"/>
    </reaction>
    <physiologicalReaction direction="left-to-right" evidence="19">
        <dbReference type="Rhea" id="RHEA:67601"/>
    </physiologicalReaction>
</comment>
<dbReference type="Proteomes" id="UP000377803">
    <property type="component" value="Chromosome"/>
</dbReference>
<feature type="domain" description="Nudix hydrolase" evidence="22">
    <location>
        <begin position="9"/>
        <end position="134"/>
    </location>
</feature>
<dbReference type="Gene3D" id="3.90.79.10">
    <property type="entry name" value="Nucleoside Triphosphate Pyrophosphohydrolase"/>
    <property type="match status" value="1"/>
</dbReference>
<evidence type="ECO:0000256" key="7">
    <source>
        <dbReference type="ARBA" id="ARBA00024448"/>
    </source>
</evidence>
<name>A0A5Q0UIJ8_9ARCH</name>
<keyword evidence="24" id="KW-1185">Reference proteome</keyword>
<evidence type="ECO:0000256" key="1">
    <source>
        <dbReference type="ARBA" id="ARBA00001946"/>
    </source>
</evidence>
<dbReference type="GO" id="GO:0042262">
    <property type="term" value="P:DNA protection"/>
    <property type="evidence" value="ECO:0007669"/>
    <property type="project" value="InterPro"/>
</dbReference>
<dbReference type="CDD" id="cd03427">
    <property type="entry name" value="NUDIX_MTH1_Nudt1"/>
    <property type="match status" value="1"/>
</dbReference>
<comment type="catalytic activity">
    <reaction evidence="7">
        <text>8-oxo-dATP + H2O = 8-oxo-dAMP + diphosphate + H(+)</text>
        <dbReference type="Rhea" id="RHEA:65396"/>
        <dbReference type="ChEBI" id="CHEBI:15377"/>
        <dbReference type="ChEBI" id="CHEBI:15378"/>
        <dbReference type="ChEBI" id="CHEBI:33019"/>
        <dbReference type="ChEBI" id="CHEBI:71361"/>
        <dbReference type="ChEBI" id="CHEBI:172871"/>
    </reaction>
    <physiologicalReaction direction="left-to-right" evidence="7">
        <dbReference type="Rhea" id="RHEA:65397"/>
    </physiologicalReaction>
</comment>
<dbReference type="GO" id="GO:0106431">
    <property type="term" value="F:N6-methyl-(d)ATP hydrolase activity"/>
    <property type="evidence" value="ECO:0007669"/>
    <property type="project" value="RHEA"/>
</dbReference>
<dbReference type="PANTHER" id="PTHR43758">
    <property type="entry name" value="7,8-DIHYDRO-8-OXOGUANINE TRIPHOSPHATASE"/>
    <property type="match status" value="1"/>
</dbReference>
<evidence type="ECO:0000256" key="2">
    <source>
        <dbReference type="ARBA" id="ARBA00005582"/>
    </source>
</evidence>
<dbReference type="GO" id="GO:0046872">
    <property type="term" value="F:metal ion binding"/>
    <property type="evidence" value="ECO:0007669"/>
    <property type="project" value="UniProtKB-KW"/>
</dbReference>
<evidence type="ECO:0000256" key="3">
    <source>
        <dbReference type="ARBA" id="ARBA00011245"/>
    </source>
</evidence>
<evidence type="ECO:0000256" key="10">
    <source>
        <dbReference type="ARBA" id="ARBA00024596"/>
    </source>
</evidence>
<dbReference type="AlphaFoldDB" id="A0A5Q0UIJ8"/>
<evidence type="ECO:0000256" key="15">
    <source>
        <dbReference type="ARBA" id="ARBA00030682"/>
    </source>
</evidence>
<evidence type="ECO:0000313" key="24">
    <source>
        <dbReference type="Proteomes" id="UP000377803"/>
    </source>
</evidence>
<comment type="catalytic activity">
    <reaction evidence="20">
        <text>N(6)-methyl-dATP + H2O = N(6)-methyl-dAMP + diphosphate + H(+)</text>
        <dbReference type="Rhea" id="RHEA:67604"/>
        <dbReference type="ChEBI" id="CHEBI:15377"/>
        <dbReference type="ChEBI" id="CHEBI:15378"/>
        <dbReference type="ChEBI" id="CHEBI:33019"/>
        <dbReference type="ChEBI" id="CHEBI:169976"/>
        <dbReference type="ChEBI" id="CHEBI:172872"/>
    </reaction>
    <physiologicalReaction direction="left-to-right" evidence="20">
        <dbReference type="Rhea" id="RHEA:67605"/>
    </physiologicalReaction>
</comment>
<dbReference type="OrthoDB" id="40462at2157"/>
<comment type="function">
    <text evidence="21">Oxidized purine nucleoside triphosphate hydrolase which is a prominent sanitizer of the oxidized nucleotide pool. Catalyzes the hydrolysis of 2-oxo-dATP (2-hydroxy-dATP) into 2-oxo-dAMP. Also has a significant hydrolase activity toward 2-oxo-ATP, 8-oxo-dGTP and 8-oxo-dATP. Through the hydrolysis of oxidized purine nucleoside triphosphates, prevents their incorporation into DNA and the subsequent transversions A:T to C:G and G:C to T:A. Also catalyzes the hydrolysis of methylated purine nucleoside triphosphate preventing their integration into DNA. Through this antimutagenic activity protects cells from oxidative stress.</text>
</comment>
<sequence length="162" mass="18983">MEREKFREEATEATLLFIIQDGEALLIEKKRGVGEGLFNGPGGKLEGDETPEECAIRETEEELKLAPEDVEKVGELEFIFGEDPFQFVHVFKASGFSGEPEETEEARPEWFETENLPYEDMWPDDKYWVPKMLKDEKFLARFYFDEEGDEIQSHEFEEPRFL</sequence>
<evidence type="ECO:0000256" key="16">
    <source>
        <dbReference type="ARBA" id="ARBA00031927"/>
    </source>
</evidence>
<evidence type="ECO:0000256" key="8">
    <source>
        <dbReference type="ARBA" id="ARBA00024459"/>
    </source>
</evidence>
<proteinExistence type="inferred from homology"/>
<dbReference type="PANTHER" id="PTHR43758:SF2">
    <property type="entry name" value="OXIDIZED PURINE NUCLEOSIDE TRIPHOSPHATE HYDROLASE"/>
    <property type="match status" value="1"/>
</dbReference>
<dbReference type="GO" id="GO:0106378">
    <property type="term" value="F:2-hydroxy-dATP hydrolase activity"/>
    <property type="evidence" value="ECO:0007669"/>
    <property type="project" value="RHEA"/>
</dbReference>
<evidence type="ECO:0000259" key="22">
    <source>
        <dbReference type="PROSITE" id="PS51462"/>
    </source>
</evidence>
<keyword evidence="4" id="KW-0479">Metal-binding</keyword>
<comment type="catalytic activity">
    <reaction evidence="18">
        <text>N(6)-methyl-ATP + H2O = N(6)-methyl-AMP + diphosphate + H(+)</text>
        <dbReference type="Rhea" id="RHEA:67608"/>
        <dbReference type="ChEBI" id="CHEBI:15377"/>
        <dbReference type="ChEBI" id="CHEBI:15378"/>
        <dbReference type="ChEBI" id="CHEBI:33019"/>
        <dbReference type="ChEBI" id="CHEBI:144842"/>
        <dbReference type="ChEBI" id="CHEBI:172873"/>
    </reaction>
    <physiologicalReaction direction="left-to-right" evidence="18">
        <dbReference type="Rhea" id="RHEA:67609"/>
    </physiologicalReaction>
</comment>
<organism evidence="23 24">
    <name type="scientific">Candidatus Nanohalobium constans</name>
    <dbReference type="NCBI Taxonomy" id="2565781"/>
    <lineage>
        <taxon>Archaea</taxon>
        <taxon>Candidatus Nanohalarchaeota</taxon>
        <taxon>Candidatus Nanohalobia</taxon>
        <taxon>Candidatus Nanohalobiales</taxon>
        <taxon>Candidatus Nanohalobiaceae</taxon>
        <taxon>Candidatus Nanohalobium</taxon>
    </lineage>
</organism>
<gene>
    <name evidence="23" type="primary">mth1</name>
    <name evidence="23" type="ORF">LC1Nh_0882</name>
</gene>